<protein>
    <submittedName>
        <fullName evidence="4">Glycosyltransferase family 1 protein</fullName>
    </submittedName>
</protein>
<dbReference type="InterPro" id="IPR001296">
    <property type="entry name" value="Glyco_trans_1"/>
</dbReference>
<name>A0ABX4YHW1_9LEPT</name>
<dbReference type="PANTHER" id="PTHR46401">
    <property type="entry name" value="GLYCOSYLTRANSFERASE WBBK-RELATED"/>
    <property type="match status" value="1"/>
</dbReference>
<dbReference type="Pfam" id="PF00534">
    <property type="entry name" value="Glycos_transf_1"/>
    <property type="match status" value="1"/>
</dbReference>
<keyword evidence="1" id="KW-0808">Transferase</keyword>
<organism evidence="4 5">
    <name type="scientific">Leptospira inadai serovar Lyme</name>
    <dbReference type="NCBI Taxonomy" id="293084"/>
    <lineage>
        <taxon>Bacteria</taxon>
        <taxon>Pseudomonadati</taxon>
        <taxon>Spirochaetota</taxon>
        <taxon>Spirochaetia</taxon>
        <taxon>Leptospirales</taxon>
        <taxon>Leptospiraceae</taxon>
        <taxon>Leptospira</taxon>
    </lineage>
</organism>
<dbReference type="Gene3D" id="3.40.50.2000">
    <property type="entry name" value="Glycogen Phosphorylase B"/>
    <property type="match status" value="2"/>
</dbReference>
<keyword evidence="5" id="KW-1185">Reference proteome</keyword>
<comment type="caution">
    <text evidence="4">The sequence shown here is derived from an EMBL/GenBank/DDBJ whole genome shotgun (WGS) entry which is preliminary data.</text>
</comment>
<accession>A0ABX4YHW1</accession>
<reference evidence="4" key="1">
    <citation type="submission" date="2018-01" db="EMBL/GenBank/DDBJ databases">
        <title>Genomic characterization of Leptospira inadai serogroup Lyme isolated from captured rat in Brazil and comparative analysis with human reference strain.</title>
        <authorList>
            <person name="Moreno L.Z."/>
            <person name="Loureiro A.P."/>
            <person name="Miraglia F."/>
            <person name="Kremer F.S."/>
            <person name="Eslabao M.R."/>
            <person name="Dellagostin O.A."/>
            <person name="Lilenbaum W."/>
            <person name="Moreno A.M."/>
        </authorList>
    </citation>
    <scope>NUCLEOTIDE SEQUENCE [LARGE SCALE GENOMIC DNA]</scope>
    <source>
        <strain evidence="4">M34/99</strain>
    </source>
</reference>
<feature type="domain" description="Glycosyl transferase family 1" evidence="2">
    <location>
        <begin position="211"/>
        <end position="355"/>
    </location>
</feature>
<evidence type="ECO:0000313" key="5">
    <source>
        <dbReference type="Proteomes" id="UP000094669"/>
    </source>
</evidence>
<evidence type="ECO:0000259" key="3">
    <source>
        <dbReference type="Pfam" id="PF13439"/>
    </source>
</evidence>
<sequence>MFILKGKRKTVNARPAQKPFVIGVDARPLSTPVSGVGRLISATLKGFEGDPRFSFRLFLNRPLHESHSGLAKLSNVSVEVGQGYLAKKGGLYFALALPWLLRRNGVDLFWGTQQVLPPFFPSNIPTVLTCVDFVIYKFPNTMRRLAWFQQALLIRWSAKRADKILPISRAVGDEAKSYFKIPESKISVVYPGYDPEDIRRTPAKPPTKRVANLPSKFFLSVSTVEPRKNYAFLRQAYQEYLKIDGKKPRLWVHAGKAGWENPELVGAMRAESESGKMLWIEAPSDEELHYLYSKTDLFLFPSLYEGFGIPLVEALAHGKQCLVADLQVFHEIGGKSVVYESTKDPRKWADALQRYCIKPWKLQKPNLKKFEMLHSAKLTGEVFLEFLKSKSN</sequence>
<gene>
    <name evidence="4" type="ORF">BES34_011355</name>
</gene>
<dbReference type="InterPro" id="IPR028098">
    <property type="entry name" value="Glyco_trans_4-like_N"/>
</dbReference>
<feature type="domain" description="Glycosyltransferase subfamily 4-like N-terminal" evidence="3">
    <location>
        <begin position="76"/>
        <end position="196"/>
    </location>
</feature>
<dbReference type="CDD" id="cd03809">
    <property type="entry name" value="GT4_MtfB-like"/>
    <property type="match status" value="1"/>
</dbReference>
<dbReference type="Proteomes" id="UP000094669">
    <property type="component" value="Unassembled WGS sequence"/>
</dbReference>
<evidence type="ECO:0000259" key="2">
    <source>
        <dbReference type="Pfam" id="PF00534"/>
    </source>
</evidence>
<evidence type="ECO:0000313" key="4">
    <source>
        <dbReference type="EMBL" id="PNV74863.1"/>
    </source>
</evidence>
<proteinExistence type="predicted"/>
<evidence type="ECO:0000256" key="1">
    <source>
        <dbReference type="ARBA" id="ARBA00022679"/>
    </source>
</evidence>
<dbReference type="Pfam" id="PF13439">
    <property type="entry name" value="Glyco_transf_4"/>
    <property type="match status" value="1"/>
</dbReference>
<dbReference type="EMBL" id="MCRM02000010">
    <property type="protein sequence ID" value="PNV74863.1"/>
    <property type="molecule type" value="Genomic_DNA"/>
</dbReference>
<dbReference type="SUPFAM" id="SSF53756">
    <property type="entry name" value="UDP-Glycosyltransferase/glycogen phosphorylase"/>
    <property type="match status" value="1"/>
</dbReference>
<dbReference type="PANTHER" id="PTHR46401:SF2">
    <property type="entry name" value="GLYCOSYLTRANSFERASE WBBK-RELATED"/>
    <property type="match status" value="1"/>
</dbReference>